<protein>
    <recommendedName>
        <fullName evidence="1">PASTA domain-containing protein</fullName>
    </recommendedName>
</protein>
<name>A0A840IEW3_9ACTN</name>
<sequence>MTTRRPASWTAVALGVASGFLIGVLFVVALGIGSAEEPRTRTVTVLSRAPPLSGDETVITRTAVPDVTGERLDVAHERLERAGFLVKEEKGGLFGTIVDSNWEVVEQDPAAETLLERGSTVRITLDRR</sequence>
<dbReference type="Proteomes" id="UP000585272">
    <property type="component" value="Unassembled WGS sequence"/>
</dbReference>
<evidence type="ECO:0000313" key="2">
    <source>
        <dbReference type="EMBL" id="MBB4663382.1"/>
    </source>
</evidence>
<dbReference type="Pfam" id="PF03793">
    <property type="entry name" value="PASTA"/>
    <property type="match status" value="1"/>
</dbReference>
<organism evidence="2 3">
    <name type="scientific">Conexibacter arvalis</name>
    <dbReference type="NCBI Taxonomy" id="912552"/>
    <lineage>
        <taxon>Bacteria</taxon>
        <taxon>Bacillati</taxon>
        <taxon>Actinomycetota</taxon>
        <taxon>Thermoleophilia</taxon>
        <taxon>Solirubrobacterales</taxon>
        <taxon>Conexibacteraceae</taxon>
        <taxon>Conexibacter</taxon>
    </lineage>
</organism>
<dbReference type="PROSITE" id="PS51178">
    <property type="entry name" value="PASTA"/>
    <property type="match status" value="1"/>
</dbReference>
<dbReference type="CDD" id="cd06577">
    <property type="entry name" value="PASTA_pknB"/>
    <property type="match status" value="1"/>
</dbReference>
<dbReference type="SMART" id="SM00740">
    <property type="entry name" value="PASTA"/>
    <property type="match status" value="1"/>
</dbReference>
<evidence type="ECO:0000313" key="3">
    <source>
        <dbReference type="Proteomes" id="UP000585272"/>
    </source>
</evidence>
<dbReference type="AlphaFoldDB" id="A0A840IEW3"/>
<dbReference type="RefSeq" id="WP_183343117.1">
    <property type="nucleotide sequence ID" value="NZ_JACHNU010000004.1"/>
</dbReference>
<evidence type="ECO:0000259" key="1">
    <source>
        <dbReference type="PROSITE" id="PS51178"/>
    </source>
</evidence>
<feature type="domain" description="PASTA" evidence="1">
    <location>
        <begin position="58"/>
        <end position="127"/>
    </location>
</feature>
<proteinExistence type="predicted"/>
<accession>A0A840IEW3</accession>
<dbReference type="EMBL" id="JACHNU010000004">
    <property type="protein sequence ID" value="MBB4663382.1"/>
    <property type="molecule type" value="Genomic_DNA"/>
</dbReference>
<dbReference type="InterPro" id="IPR005543">
    <property type="entry name" value="PASTA_dom"/>
</dbReference>
<dbReference type="Gene3D" id="3.30.10.20">
    <property type="match status" value="1"/>
</dbReference>
<keyword evidence="3" id="KW-1185">Reference proteome</keyword>
<reference evidence="2 3" key="1">
    <citation type="submission" date="2020-08" db="EMBL/GenBank/DDBJ databases">
        <title>Genomic Encyclopedia of Archaeal and Bacterial Type Strains, Phase II (KMG-II): from individual species to whole genera.</title>
        <authorList>
            <person name="Goeker M."/>
        </authorList>
    </citation>
    <scope>NUCLEOTIDE SEQUENCE [LARGE SCALE GENOMIC DNA]</scope>
    <source>
        <strain evidence="2 3">DSM 23288</strain>
    </source>
</reference>
<comment type="caution">
    <text evidence="2">The sequence shown here is derived from an EMBL/GenBank/DDBJ whole genome shotgun (WGS) entry which is preliminary data.</text>
</comment>
<gene>
    <name evidence="2" type="ORF">BDZ31_002977</name>
</gene>